<evidence type="ECO:0000313" key="12">
    <source>
        <dbReference type="EMBL" id="OGN33116.1"/>
    </source>
</evidence>
<dbReference type="GO" id="GO:0046872">
    <property type="term" value="F:metal ion binding"/>
    <property type="evidence" value="ECO:0007669"/>
    <property type="project" value="UniProtKB-KW"/>
</dbReference>
<dbReference type="GO" id="GO:0008033">
    <property type="term" value="P:tRNA processing"/>
    <property type="evidence" value="ECO:0007669"/>
    <property type="project" value="UniProtKB-KW"/>
</dbReference>
<dbReference type="SUPFAM" id="SSF81301">
    <property type="entry name" value="Nucleotidyltransferase"/>
    <property type="match status" value="1"/>
</dbReference>
<name>A0A1F8H837_9BACT</name>
<organism evidence="12 13">
    <name type="scientific">Candidatus Yanofskybacteria bacterium RIFCSPLOWO2_02_FULL_47_9b</name>
    <dbReference type="NCBI Taxonomy" id="1802708"/>
    <lineage>
        <taxon>Bacteria</taxon>
        <taxon>Candidatus Yanofskyibacteriota</taxon>
    </lineage>
</organism>
<dbReference type="InterPro" id="IPR006674">
    <property type="entry name" value="HD_domain"/>
</dbReference>
<comment type="similarity">
    <text evidence="8">Belongs to the tRNA nucleotidyltransferase/poly(A) polymerase family.</text>
</comment>
<gene>
    <name evidence="12" type="ORF">A3I39_02220</name>
</gene>
<dbReference type="Pfam" id="PF01743">
    <property type="entry name" value="PolyA_pol"/>
    <property type="match status" value="1"/>
</dbReference>
<comment type="cofactor">
    <cofactor evidence="1">
        <name>Mg(2+)</name>
        <dbReference type="ChEBI" id="CHEBI:18420"/>
    </cofactor>
</comment>
<keyword evidence="8" id="KW-0694">RNA-binding</keyword>
<evidence type="ECO:0000256" key="8">
    <source>
        <dbReference type="RuleBase" id="RU003953"/>
    </source>
</evidence>
<feature type="domain" description="tRNA nucleotidyltransferase/poly(A) polymerase RNA and SrmB- binding" evidence="11">
    <location>
        <begin position="173"/>
        <end position="232"/>
    </location>
</feature>
<evidence type="ECO:0000259" key="11">
    <source>
        <dbReference type="Pfam" id="PF12627"/>
    </source>
</evidence>
<dbReference type="Pfam" id="PF12627">
    <property type="entry name" value="PolyA_pol_RNAbd"/>
    <property type="match status" value="1"/>
</dbReference>
<comment type="caution">
    <text evidence="12">The sequence shown here is derived from an EMBL/GenBank/DDBJ whole genome shotgun (WGS) entry which is preliminary data.</text>
</comment>
<evidence type="ECO:0000256" key="7">
    <source>
        <dbReference type="ARBA" id="ARBA00022842"/>
    </source>
</evidence>
<keyword evidence="4" id="KW-0548">Nucleotidyltransferase</keyword>
<dbReference type="InterPro" id="IPR003607">
    <property type="entry name" value="HD/PDEase_dom"/>
</dbReference>
<evidence type="ECO:0008006" key="14">
    <source>
        <dbReference type="Google" id="ProtNLM"/>
    </source>
</evidence>
<dbReference type="PANTHER" id="PTHR46173">
    <property type="entry name" value="CCA TRNA NUCLEOTIDYLTRANSFERASE 1, MITOCHONDRIAL"/>
    <property type="match status" value="1"/>
</dbReference>
<dbReference type="Pfam" id="PF01966">
    <property type="entry name" value="HD"/>
    <property type="match status" value="1"/>
</dbReference>
<dbReference type="Gene3D" id="1.10.3090.10">
    <property type="entry name" value="cca-adding enzyme, domain 2"/>
    <property type="match status" value="1"/>
</dbReference>
<dbReference type="GO" id="GO:0000166">
    <property type="term" value="F:nucleotide binding"/>
    <property type="evidence" value="ECO:0007669"/>
    <property type="project" value="UniProtKB-KW"/>
</dbReference>
<evidence type="ECO:0000256" key="1">
    <source>
        <dbReference type="ARBA" id="ARBA00001946"/>
    </source>
</evidence>
<keyword evidence="7" id="KW-0460">Magnesium</keyword>
<dbReference type="CDD" id="cd00077">
    <property type="entry name" value="HDc"/>
    <property type="match status" value="1"/>
</dbReference>
<evidence type="ECO:0000256" key="3">
    <source>
        <dbReference type="ARBA" id="ARBA00022694"/>
    </source>
</evidence>
<keyword evidence="5" id="KW-0479">Metal-binding</keyword>
<keyword evidence="2 8" id="KW-0808">Transferase</keyword>
<keyword evidence="6" id="KW-0547">Nucleotide-binding</keyword>
<dbReference type="InterPro" id="IPR043519">
    <property type="entry name" value="NT_sf"/>
</dbReference>
<feature type="domain" description="HD" evidence="10">
    <location>
        <begin position="249"/>
        <end position="341"/>
    </location>
</feature>
<proteinExistence type="inferred from homology"/>
<evidence type="ECO:0000256" key="4">
    <source>
        <dbReference type="ARBA" id="ARBA00022695"/>
    </source>
</evidence>
<dbReference type="EMBL" id="MGKW01000038">
    <property type="protein sequence ID" value="OGN33116.1"/>
    <property type="molecule type" value="Genomic_DNA"/>
</dbReference>
<feature type="domain" description="Poly A polymerase head" evidence="9">
    <location>
        <begin position="22"/>
        <end position="145"/>
    </location>
</feature>
<dbReference type="PANTHER" id="PTHR46173:SF1">
    <property type="entry name" value="CCA TRNA NUCLEOTIDYLTRANSFERASE 1, MITOCHONDRIAL"/>
    <property type="match status" value="1"/>
</dbReference>
<dbReference type="GO" id="GO:0016779">
    <property type="term" value="F:nucleotidyltransferase activity"/>
    <property type="evidence" value="ECO:0007669"/>
    <property type="project" value="UniProtKB-KW"/>
</dbReference>
<dbReference type="Gene3D" id="1.10.246.80">
    <property type="match status" value="1"/>
</dbReference>
<dbReference type="InterPro" id="IPR002646">
    <property type="entry name" value="PolA_pol_head_dom"/>
</dbReference>
<dbReference type="InterPro" id="IPR032828">
    <property type="entry name" value="PolyA_RNA-bd"/>
</dbReference>
<evidence type="ECO:0000313" key="13">
    <source>
        <dbReference type="Proteomes" id="UP000178155"/>
    </source>
</evidence>
<dbReference type="Gene3D" id="3.30.460.10">
    <property type="entry name" value="Beta Polymerase, domain 2"/>
    <property type="match status" value="1"/>
</dbReference>
<dbReference type="CDD" id="cd05398">
    <property type="entry name" value="NT_ClassII-CCAase"/>
    <property type="match status" value="1"/>
</dbReference>
<protein>
    <recommendedName>
        <fullName evidence="14">HD domain-containing protein</fullName>
    </recommendedName>
</protein>
<dbReference type="GO" id="GO:0000049">
    <property type="term" value="F:tRNA binding"/>
    <property type="evidence" value="ECO:0007669"/>
    <property type="project" value="TreeGrafter"/>
</dbReference>
<dbReference type="SUPFAM" id="SSF81891">
    <property type="entry name" value="Poly A polymerase C-terminal region-like"/>
    <property type="match status" value="1"/>
</dbReference>
<evidence type="ECO:0000259" key="9">
    <source>
        <dbReference type="Pfam" id="PF01743"/>
    </source>
</evidence>
<evidence type="ECO:0000256" key="6">
    <source>
        <dbReference type="ARBA" id="ARBA00022741"/>
    </source>
</evidence>
<dbReference type="AlphaFoldDB" id="A0A1F8H837"/>
<keyword evidence="3" id="KW-0819">tRNA processing</keyword>
<dbReference type="NCBIfam" id="TIGR00277">
    <property type="entry name" value="HDIG"/>
    <property type="match status" value="1"/>
</dbReference>
<dbReference type="InterPro" id="IPR006675">
    <property type="entry name" value="HDIG_dom"/>
</dbReference>
<evidence type="ECO:0000259" key="10">
    <source>
        <dbReference type="Pfam" id="PF01966"/>
    </source>
</evidence>
<evidence type="ECO:0000256" key="2">
    <source>
        <dbReference type="ARBA" id="ARBA00022679"/>
    </source>
</evidence>
<sequence>MTLPPEVKKILETLKEGGLEGFVVGGCVRDLLMGREPKDWDITTNAKPEKIQKLFPEHVYENTFGTVGVKTGSEDSVLAIVEVTPYRVEGKYTDKRHPDEIKFADNMADDLWRRDFTINAMAMDSEGNIIDNHGGRKDIQDGLVRTVGNPEERFSEDALRMLRAVRFTATLEFKIEKETFQAIQKNAGWLKAISKERIRDEFVKIIESDRAHEGIQLLEECGLLEYIIPEMREGIGVAQNLHHIYTVWEHNLLALKYTADKKYSLPVRLGSLFHDIGKPRSKRGEGTHSTFYGHEVIGARMVAGIVDRLKFANDISEKIIRLVRYHMFFYTPDEVTASSVRRLLANVGKENVEDLLKLREADRIGSGRPKAIPYKLRHLKFMIDKVSRDPISVKMLKVNGNDVMQELKDGPGPKVGLVLNMLLAEVLDDPTKNKSEQLISRIHELDKSSPEELAGALKKIQDAQEAEDKTLADKHYVQTNQD</sequence>
<evidence type="ECO:0000256" key="5">
    <source>
        <dbReference type="ARBA" id="ARBA00022723"/>
    </source>
</evidence>
<dbReference type="InterPro" id="IPR050264">
    <property type="entry name" value="Bact_CCA-adding_enz_type3_sf"/>
</dbReference>
<dbReference type="Proteomes" id="UP000178155">
    <property type="component" value="Unassembled WGS sequence"/>
</dbReference>
<reference evidence="12 13" key="1">
    <citation type="journal article" date="2016" name="Nat. Commun.">
        <title>Thousands of microbial genomes shed light on interconnected biogeochemical processes in an aquifer system.</title>
        <authorList>
            <person name="Anantharaman K."/>
            <person name="Brown C.T."/>
            <person name="Hug L.A."/>
            <person name="Sharon I."/>
            <person name="Castelle C.J."/>
            <person name="Probst A.J."/>
            <person name="Thomas B.C."/>
            <person name="Singh A."/>
            <person name="Wilkins M.J."/>
            <person name="Karaoz U."/>
            <person name="Brodie E.L."/>
            <person name="Williams K.H."/>
            <person name="Hubbard S.S."/>
            <person name="Banfield J.F."/>
        </authorList>
    </citation>
    <scope>NUCLEOTIDE SEQUENCE [LARGE SCALE GENOMIC DNA]</scope>
</reference>
<accession>A0A1F8H837</accession>